<dbReference type="AlphaFoldDB" id="A0A6N9YSA0"/>
<feature type="region of interest" description="Disordered" evidence="1">
    <location>
        <begin position="238"/>
        <end position="293"/>
    </location>
</feature>
<name>A0A6N9YSA0_9ACTN</name>
<evidence type="ECO:0000313" key="4">
    <source>
        <dbReference type="EMBL" id="NED97911.1"/>
    </source>
</evidence>
<dbReference type="Pfam" id="PF08279">
    <property type="entry name" value="HTH_11"/>
    <property type="match status" value="1"/>
</dbReference>
<dbReference type="PROSITE" id="PS52050">
    <property type="entry name" value="WYL"/>
    <property type="match status" value="1"/>
</dbReference>
<dbReference type="RefSeq" id="WP_163820700.1">
    <property type="nucleotide sequence ID" value="NZ_JAAGOB010000014.1"/>
</dbReference>
<keyword evidence="5" id="KW-1185">Reference proteome</keyword>
<feature type="domain" description="Helix-turn-helix type 11" evidence="2">
    <location>
        <begin position="6"/>
        <end position="62"/>
    </location>
</feature>
<protein>
    <submittedName>
        <fullName evidence="4">YafY family transcriptional regulator</fullName>
    </submittedName>
</protein>
<dbReference type="InterPro" id="IPR026881">
    <property type="entry name" value="WYL_dom"/>
</dbReference>
<dbReference type="Pfam" id="PF13280">
    <property type="entry name" value="WYL"/>
    <property type="match status" value="1"/>
</dbReference>
<comment type="caution">
    <text evidence="4">The sequence shown here is derived from an EMBL/GenBank/DDBJ whole genome shotgun (WGS) entry which is preliminary data.</text>
</comment>
<feature type="compositionally biased region" description="Basic residues" evidence="1">
    <location>
        <begin position="266"/>
        <end position="293"/>
    </location>
</feature>
<evidence type="ECO:0000259" key="3">
    <source>
        <dbReference type="Pfam" id="PF13280"/>
    </source>
</evidence>
<proteinExistence type="predicted"/>
<dbReference type="Gene3D" id="1.10.10.10">
    <property type="entry name" value="Winged helix-like DNA-binding domain superfamily/Winged helix DNA-binding domain"/>
    <property type="match status" value="1"/>
</dbReference>
<evidence type="ECO:0000256" key="1">
    <source>
        <dbReference type="SAM" id="MobiDB-lite"/>
    </source>
</evidence>
<dbReference type="EMBL" id="JAAGOB010000014">
    <property type="protein sequence ID" value="NED97911.1"/>
    <property type="molecule type" value="Genomic_DNA"/>
</dbReference>
<dbReference type="Proteomes" id="UP000469185">
    <property type="component" value="Unassembled WGS sequence"/>
</dbReference>
<dbReference type="InterPro" id="IPR013196">
    <property type="entry name" value="HTH_11"/>
</dbReference>
<organism evidence="4 5">
    <name type="scientific">Phytoactinopolyspora alkaliphila</name>
    <dbReference type="NCBI Taxonomy" id="1783498"/>
    <lineage>
        <taxon>Bacteria</taxon>
        <taxon>Bacillati</taxon>
        <taxon>Actinomycetota</taxon>
        <taxon>Actinomycetes</taxon>
        <taxon>Jiangellales</taxon>
        <taxon>Jiangellaceae</taxon>
        <taxon>Phytoactinopolyspora</taxon>
    </lineage>
</organism>
<dbReference type="SUPFAM" id="SSF46785">
    <property type="entry name" value="Winged helix' DNA-binding domain"/>
    <property type="match status" value="1"/>
</dbReference>
<dbReference type="InterPro" id="IPR036388">
    <property type="entry name" value="WH-like_DNA-bd_sf"/>
</dbReference>
<evidence type="ECO:0000313" key="5">
    <source>
        <dbReference type="Proteomes" id="UP000469185"/>
    </source>
</evidence>
<accession>A0A6N9YSA0</accession>
<feature type="domain" description="WYL" evidence="3">
    <location>
        <begin position="139"/>
        <end position="205"/>
    </location>
</feature>
<dbReference type="PANTHER" id="PTHR34580:SF1">
    <property type="entry name" value="PROTEIN PAFC"/>
    <property type="match status" value="1"/>
</dbReference>
<evidence type="ECO:0000259" key="2">
    <source>
        <dbReference type="Pfam" id="PF08279"/>
    </source>
</evidence>
<dbReference type="InterPro" id="IPR036390">
    <property type="entry name" value="WH_DNA-bd_sf"/>
</dbReference>
<gene>
    <name evidence="4" type="ORF">G1H11_21665</name>
</gene>
<dbReference type="InterPro" id="IPR051534">
    <property type="entry name" value="CBASS_pafABC_assoc_protein"/>
</dbReference>
<reference evidence="4 5" key="1">
    <citation type="submission" date="2020-02" db="EMBL/GenBank/DDBJ databases">
        <authorList>
            <person name="Li X.-J."/>
            <person name="Feng X.-M."/>
        </authorList>
    </citation>
    <scope>NUCLEOTIDE SEQUENCE [LARGE SCALE GENOMIC DNA]</scope>
    <source>
        <strain evidence="4 5">CGMCC 4.7225</strain>
    </source>
</reference>
<dbReference type="PANTHER" id="PTHR34580">
    <property type="match status" value="1"/>
</dbReference>
<sequence>MNRIDRLYALVEELRAAGRRGRTARQLAEHFEVSIRTIERDLSALGQAGAPIATKQGRGGGYTLDRSISLPPLNFTSGEAAAVAVALSRSELVLFKRDARSALQKIMAAMPERAVEDARTIAEKVRLLVQDAPDPNAEIAETIWRAVRDNHVLRIRYLDVGGIETEREVEPQRVVVGPYGTYLTAWCHLRRDDRVFRMDRIIQAEWTRLHLARSGSSRRRTSTATRRRCRRPHCVPKISSKHRHRAVASVRDSGRSPPPWRAIRNQQRRHHDSTRARHPGLVRGRHQRRRRRREVLRQPFRLDV</sequence>